<feature type="signal peptide" evidence="2">
    <location>
        <begin position="1"/>
        <end position="26"/>
    </location>
</feature>
<protein>
    <submittedName>
        <fullName evidence="3">FG-GAP-like repeat-containing protein</fullName>
    </submittedName>
</protein>
<dbReference type="Proteomes" id="UP001595699">
    <property type="component" value="Unassembled WGS sequence"/>
</dbReference>
<reference evidence="4" key="1">
    <citation type="journal article" date="2019" name="Int. J. Syst. Evol. Microbiol.">
        <title>The Global Catalogue of Microorganisms (GCM) 10K type strain sequencing project: providing services to taxonomists for standard genome sequencing and annotation.</title>
        <authorList>
            <consortium name="The Broad Institute Genomics Platform"/>
            <consortium name="The Broad Institute Genome Sequencing Center for Infectious Disease"/>
            <person name="Wu L."/>
            <person name="Ma J."/>
        </authorList>
    </citation>
    <scope>NUCLEOTIDE SEQUENCE [LARGE SCALE GENOMIC DNA]</scope>
    <source>
        <strain evidence="4">CGMCC 4.7241</strain>
    </source>
</reference>
<evidence type="ECO:0000256" key="2">
    <source>
        <dbReference type="SAM" id="SignalP"/>
    </source>
</evidence>
<dbReference type="PANTHER" id="PTHR39431:SF1">
    <property type="entry name" value="FRPA_C-RELATED PROTEIN"/>
    <property type="match status" value="1"/>
</dbReference>
<name>A0ABV7YNW3_9ACTN</name>
<dbReference type="InterPro" id="IPR013517">
    <property type="entry name" value="FG-GAP"/>
</dbReference>
<dbReference type="InterPro" id="IPR028994">
    <property type="entry name" value="Integrin_alpha_N"/>
</dbReference>
<feature type="chain" id="PRO_5045691538" evidence="2">
    <location>
        <begin position="27"/>
        <end position="617"/>
    </location>
</feature>
<accession>A0ABV7YNW3</accession>
<dbReference type="SUPFAM" id="SSF69318">
    <property type="entry name" value="Integrin alpha N-terminal domain"/>
    <property type="match status" value="1"/>
</dbReference>
<evidence type="ECO:0000256" key="1">
    <source>
        <dbReference type="ARBA" id="ARBA00022729"/>
    </source>
</evidence>
<evidence type="ECO:0000313" key="3">
    <source>
        <dbReference type="EMBL" id="MFC3765820.1"/>
    </source>
</evidence>
<comment type="caution">
    <text evidence="3">The sequence shown here is derived from an EMBL/GenBank/DDBJ whole genome shotgun (WGS) entry which is preliminary data.</text>
</comment>
<gene>
    <name evidence="3" type="ORF">ACFOUW_33640</name>
</gene>
<dbReference type="EMBL" id="JBHRZH010000043">
    <property type="protein sequence ID" value="MFC3765820.1"/>
    <property type="molecule type" value="Genomic_DNA"/>
</dbReference>
<keyword evidence="4" id="KW-1185">Reference proteome</keyword>
<organism evidence="3 4">
    <name type="scientific">Tenggerimyces flavus</name>
    <dbReference type="NCBI Taxonomy" id="1708749"/>
    <lineage>
        <taxon>Bacteria</taxon>
        <taxon>Bacillati</taxon>
        <taxon>Actinomycetota</taxon>
        <taxon>Actinomycetes</taxon>
        <taxon>Propionibacteriales</taxon>
        <taxon>Nocardioidaceae</taxon>
        <taxon>Tenggerimyces</taxon>
    </lineage>
</organism>
<evidence type="ECO:0000313" key="4">
    <source>
        <dbReference type="Proteomes" id="UP001595699"/>
    </source>
</evidence>
<dbReference type="Pfam" id="PF13517">
    <property type="entry name" value="FG-GAP_3"/>
    <property type="match status" value="1"/>
</dbReference>
<dbReference type="RefSeq" id="WP_205121087.1">
    <property type="nucleotide sequence ID" value="NZ_JAFBCM010000001.1"/>
</dbReference>
<dbReference type="PANTHER" id="PTHR39431">
    <property type="entry name" value="FRPA/C-RELATED PROTEIN"/>
    <property type="match status" value="1"/>
</dbReference>
<proteinExistence type="predicted"/>
<keyword evidence="1 2" id="KW-0732">Signal</keyword>
<sequence>MKTVRSLMIVVPFVIALAVAGSSVSAAPVQTQATAVVAQDWLAIADQAAAESATAMPFVESDGGGAIPVWWIAPVAYYAGKKFGWQDSRTTYWTSRVLARKNPDGGYGLGYAWDWRGDGTTNPANTSYTITTAGHVGRTLIAAYDDGGFFVNEIKQAATSLLNTSTTAGGKCISYSNSTHDRNKPCVFNVTAHGAWFLWSAARRGLYPAGRQAEMDTKWRTWRDYTWTHFRDDLEGYAGAPGWAYEQGQNVLQDPWHHAATVWPLYEMDPVTGLKGLNGHYANYGSTNGANADLVVYDCARIAPALLADVRRRATEPYTTQRDRLTKRSRWALMAMHVHHACYSSDGPHALGNFDGDTKADLATWRPDGTWWVQKSGGGTVDGAQWGQAGDIPRVYDLDADGKDDYAVFRPDSATWWIQHADGTQRTNVAWGKRGDVPLVGDVDGDGKGDLVTWRAKEALWSVSYSGGGTLSVKHGAIGDLPLLGDIDGDHKDDLILRRPSTGKFHVRFANGTTLVHGWGGKANDVPLIGDVDGDDKDDYVVWAPGGAFWVSYAAGGSLNNFAWGQPGDVPLLGDVNGDGKEDLVVFRPSNATWHVAYTGGGTLVDVQWGAANDVPA</sequence>